<dbReference type="EMBL" id="JXXN02000457">
    <property type="protein sequence ID" value="THD27323.1"/>
    <property type="molecule type" value="Genomic_DNA"/>
</dbReference>
<evidence type="ECO:0000256" key="4">
    <source>
        <dbReference type="ARBA" id="ARBA00023015"/>
    </source>
</evidence>
<name>A0A4E0RIL1_FASHE</name>
<evidence type="ECO:0000313" key="12">
    <source>
        <dbReference type="Proteomes" id="UP000230066"/>
    </source>
</evidence>
<dbReference type="PANTHER" id="PTHR24082">
    <property type="entry name" value="NUCLEAR HORMONE RECEPTOR"/>
    <property type="match status" value="1"/>
</dbReference>
<evidence type="ECO:0000256" key="3">
    <source>
        <dbReference type="ARBA" id="ARBA00022833"/>
    </source>
</evidence>
<keyword evidence="4" id="KW-0805">Transcription regulation</keyword>
<dbReference type="GO" id="GO:0008270">
    <property type="term" value="F:zinc ion binding"/>
    <property type="evidence" value="ECO:0007669"/>
    <property type="project" value="UniProtKB-KW"/>
</dbReference>
<organism evidence="11 12">
    <name type="scientific">Fasciola hepatica</name>
    <name type="common">Liver fluke</name>
    <dbReference type="NCBI Taxonomy" id="6192"/>
    <lineage>
        <taxon>Eukaryota</taxon>
        <taxon>Metazoa</taxon>
        <taxon>Spiralia</taxon>
        <taxon>Lophotrochozoa</taxon>
        <taxon>Platyhelminthes</taxon>
        <taxon>Trematoda</taxon>
        <taxon>Digenea</taxon>
        <taxon>Plagiorchiida</taxon>
        <taxon>Echinostomata</taxon>
        <taxon>Echinostomatoidea</taxon>
        <taxon>Fasciolidae</taxon>
        <taxon>Fasciola</taxon>
    </lineage>
</organism>
<evidence type="ECO:0000313" key="11">
    <source>
        <dbReference type="EMBL" id="THD27323.1"/>
    </source>
</evidence>
<comment type="caution">
    <text evidence="11">The sequence shown here is derived from an EMBL/GenBank/DDBJ whole genome shotgun (WGS) entry which is preliminary data.</text>
</comment>
<dbReference type="InterPro" id="IPR050234">
    <property type="entry name" value="Nuclear_hormone_rcpt_NR1"/>
</dbReference>
<proteinExistence type="predicted"/>
<dbReference type="SUPFAM" id="SSF57716">
    <property type="entry name" value="Glucocorticoid receptor-like (DNA-binding domain)"/>
    <property type="match status" value="1"/>
</dbReference>
<evidence type="ECO:0000256" key="8">
    <source>
        <dbReference type="ARBA" id="ARBA00023242"/>
    </source>
</evidence>
<gene>
    <name evidence="11" type="ORF">D915_001975</name>
</gene>
<dbReference type="SMART" id="SM00399">
    <property type="entry name" value="ZnF_C4"/>
    <property type="match status" value="1"/>
</dbReference>
<dbReference type="Gene3D" id="3.30.50.10">
    <property type="entry name" value="Erythroid Transcription Factor GATA-1, subunit A"/>
    <property type="match status" value="1"/>
</dbReference>
<evidence type="ECO:0000256" key="6">
    <source>
        <dbReference type="ARBA" id="ARBA00023163"/>
    </source>
</evidence>
<dbReference type="GO" id="GO:0030154">
    <property type="term" value="P:cell differentiation"/>
    <property type="evidence" value="ECO:0007669"/>
    <property type="project" value="TreeGrafter"/>
</dbReference>
<dbReference type="InterPro" id="IPR001628">
    <property type="entry name" value="Znf_hrmn_rcpt"/>
</dbReference>
<protein>
    <submittedName>
        <fullName evidence="11">Nuclear hormone receptor HR96</fullName>
    </submittedName>
</protein>
<keyword evidence="2" id="KW-0863">Zinc-finger</keyword>
<sequence>MLSDLSYTTDFLSNRITKVDEVSPIIIWDENESLKFIKQPTLQYQSQNTQFQPISEGMCSYSNNCQSRDHDRLQFVDYIRTTTSSFENEELGLENVAHRHAYHAASEIQSSALVPKSGNREELSTPVTITPLETPVVLNTPTYIYGQMSEMLTTLDPVGRCGIQHDRSGNGLINIAVEGSPISTAAARLDFTPSSDLHPFAFASNSVGIPQSGNGDNMVGVNVSSPFNPNFWFDDSEQVSVEHGYEDQMNSVQQLHSTHSDTAHSDESVTLVMENLSREVIEDVYLACETPSEVEITQYVQDASTGAEALSGKLVEETTEIKRDRLTGKFKQNSTEHSSSSEKLCKVCNDRAVNHNFGQLTCESCKAFFRRNAHKDLTCTLKAGEHEITPTTRRECPACRLKKCFRVGMRPDLIQVRKKDGSKPRWLEKVPSAAIVHEKHLQASDANIWTSAMDPTFRTGSKSDNNNERTAKQKQISKDCREDVCSTDSGSCLSIEAVPITSDTNSTTLGGKRSKPGTVGAIDLMEIGPAAESVFHELSVDASRNSSLTEGLTSAISDSGNHTIGLYPNADGLVQTNQIDGMVTVDAGKSQSVLFHPLVTVSMPTILTGVNNSQSHNSHAERTLVDPSVSCSLTNSHISPSRKLGNLNGFEDYVLLTNTPQLIVPTNLVTIAPASTINQSPLDSISVQPIHRHFGIDMNAVEVCPSQAKNPQFHYTTYNKFPQEGPTHTISSNNVVIGGPAGGIAQSLITPLWSPQANSILSNGIIQVATQTEHAAQTLVSSMPKCVLATSIQPITRAPLMNTTDHVTPASFKQLGMGGATSFRLSVQNAPSSINSLTLTAVLPSVTSFPTRFTSHTNNISHEPNLFTPTNSNSQMITENLITSPAVPSVVTSSSSFLLTQTSTHQASYIGVVSTPMNWTTNNPTINMVSPSAYSNMAPNSVENRERLDSVPPVAADFHEMQWESVPATEKSQLNNVFSETKVASDSVLKVPVDVINSSHDTLTISCNLDDVSTAWTAMWREGEFPNPENVNLHINTEAECSLPWRLILTNIWDDILLRRISVFAVALFGPLCNANVEARQLTEKTQISDIFRSAWSDDKVCNSTSTESQVAEVPDDNRTYSSIGPSLTWHDLLWLAKHRFADCVPVLLIGCLLHAENKDTGVQFPNFLPTHHGSDQFLLGCSSKYPCNQPSVCPTEEKRDVNKACSKYSKSKQEEFKDRGELESPQTRGKKADTMVELRCNPGGSVLLSLTRLSHCLAQLPATTVGPVAQGQPEHQVAYPILQYLDAYIAQFGNFLAHQPLLMGAFLALKLTDPHFIEQANCATGLDTLKPLVPPADGVTERRERLRKLHSHFVHVFSEAADTVALSASRQLTSQPNEEFLNNAEIHPQEMAAANSRRAMLQDFLAWSRQFDAAWHEFQSDTWHQAVAANRQAESENKFLHIAQGLNALFGHNNSSDPSNSLSDKSDTEDGTNGLLQLLLDAKAELCFGLQSAR</sequence>
<feature type="domain" description="Nuclear receptor" evidence="10">
    <location>
        <begin position="342"/>
        <end position="416"/>
    </location>
</feature>
<dbReference type="PANTHER" id="PTHR24082:SF283">
    <property type="entry name" value="NUCLEAR HORMONE RECEPTOR HR96"/>
    <property type="match status" value="1"/>
</dbReference>
<feature type="region of interest" description="Disordered" evidence="9">
    <location>
        <begin position="456"/>
        <end position="479"/>
    </location>
</feature>
<keyword evidence="8" id="KW-0539">Nucleus</keyword>
<dbReference type="PROSITE" id="PS51030">
    <property type="entry name" value="NUCLEAR_REC_DBD_2"/>
    <property type="match status" value="1"/>
</dbReference>
<dbReference type="InterPro" id="IPR013088">
    <property type="entry name" value="Znf_NHR/GATA"/>
</dbReference>
<evidence type="ECO:0000256" key="5">
    <source>
        <dbReference type="ARBA" id="ARBA00023125"/>
    </source>
</evidence>
<accession>A0A4E0RIL1</accession>
<keyword evidence="3" id="KW-0862">Zinc</keyword>
<dbReference type="GO" id="GO:0000122">
    <property type="term" value="P:negative regulation of transcription by RNA polymerase II"/>
    <property type="evidence" value="ECO:0007669"/>
    <property type="project" value="TreeGrafter"/>
</dbReference>
<dbReference type="PROSITE" id="PS00031">
    <property type="entry name" value="NUCLEAR_REC_DBD_1"/>
    <property type="match status" value="1"/>
</dbReference>
<keyword evidence="5" id="KW-0238">DNA-binding</keyword>
<keyword evidence="12" id="KW-1185">Reference proteome</keyword>
<keyword evidence="7 11" id="KW-0675">Receptor</keyword>
<dbReference type="GO" id="GO:0045944">
    <property type="term" value="P:positive regulation of transcription by RNA polymerase II"/>
    <property type="evidence" value="ECO:0007669"/>
    <property type="project" value="TreeGrafter"/>
</dbReference>
<feature type="compositionally biased region" description="Basic and acidic residues" evidence="9">
    <location>
        <begin position="465"/>
        <end position="479"/>
    </location>
</feature>
<evidence type="ECO:0000256" key="2">
    <source>
        <dbReference type="ARBA" id="ARBA00022771"/>
    </source>
</evidence>
<dbReference type="GO" id="GO:0004879">
    <property type="term" value="F:nuclear receptor activity"/>
    <property type="evidence" value="ECO:0007669"/>
    <property type="project" value="TreeGrafter"/>
</dbReference>
<evidence type="ECO:0000256" key="9">
    <source>
        <dbReference type="SAM" id="MobiDB-lite"/>
    </source>
</evidence>
<dbReference type="Proteomes" id="UP000230066">
    <property type="component" value="Unassembled WGS sequence"/>
</dbReference>
<keyword evidence="1" id="KW-0479">Metal-binding</keyword>
<dbReference type="GO" id="GO:0000978">
    <property type="term" value="F:RNA polymerase II cis-regulatory region sequence-specific DNA binding"/>
    <property type="evidence" value="ECO:0007669"/>
    <property type="project" value="TreeGrafter"/>
</dbReference>
<dbReference type="PRINTS" id="PR00047">
    <property type="entry name" value="STROIDFINGER"/>
</dbReference>
<reference evidence="11" key="1">
    <citation type="submission" date="2019-03" db="EMBL/GenBank/DDBJ databases">
        <title>Improved annotation for the trematode Fasciola hepatica.</title>
        <authorList>
            <person name="Choi Y.-J."/>
            <person name="Martin J."/>
            <person name="Mitreva M."/>
        </authorList>
    </citation>
    <scope>NUCLEOTIDE SEQUENCE [LARGE SCALE GENOMIC DNA]</scope>
</reference>
<evidence type="ECO:0000256" key="7">
    <source>
        <dbReference type="ARBA" id="ARBA00023170"/>
    </source>
</evidence>
<keyword evidence="6" id="KW-0804">Transcription</keyword>
<dbReference type="Pfam" id="PF00105">
    <property type="entry name" value="zf-C4"/>
    <property type="match status" value="1"/>
</dbReference>
<evidence type="ECO:0000256" key="1">
    <source>
        <dbReference type="ARBA" id="ARBA00022723"/>
    </source>
</evidence>
<evidence type="ECO:0000259" key="10">
    <source>
        <dbReference type="PROSITE" id="PS51030"/>
    </source>
</evidence>